<dbReference type="PANTHER" id="PTHR46553">
    <property type="entry name" value="ADENINE NUCLEOTIDE ALPHA HYDROLASES-LIKE SUPERFAMILY PROTEIN"/>
    <property type="match status" value="1"/>
</dbReference>
<dbReference type="InterPro" id="IPR006016">
    <property type="entry name" value="UspA"/>
</dbReference>
<accession>A0A6J7KEA4</accession>
<evidence type="ECO:0000313" key="2">
    <source>
        <dbReference type="EMBL" id="CAB4954470.1"/>
    </source>
</evidence>
<organism evidence="2">
    <name type="scientific">freshwater metagenome</name>
    <dbReference type="NCBI Taxonomy" id="449393"/>
    <lineage>
        <taxon>unclassified sequences</taxon>
        <taxon>metagenomes</taxon>
        <taxon>ecological metagenomes</taxon>
    </lineage>
</organism>
<dbReference type="Gene3D" id="3.40.50.620">
    <property type="entry name" value="HUPs"/>
    <property type="match status" value="2"/>
</dbReference>
<feature type="domain" description="UspA" evidence="1">
    <location>
        <begin position="149"/>
        <end position="284"/>
    </location>
</feature>
<gene>
    <name evidence="2" type="ORF">UFOPK3662_02769</name>
</gene>
<dbReference type="AlphaFoldDB" id="A0A6J7KEA4"/>
<name>A0A6J7KEA4_9ZZZZ</name>
<feature type="domain" description="UspA" evidence="1">
    <location>
        <begin position="7"/>
        <end position="141"/>
    </location>
</feature>
<reference evidence="2" key="1">
    <citation type="submission" date="2020-05" db="EMBL/GenBank/DDBJ databases">
        <authorList>
            <person name="Chiriac C."/>
            <person name="Salcher M."/>
            <person name="Ghai R."/>
            <person name="Kavagutti S V."/>
        </authorList>
    </citation>
    <scope>NUCLEOTIDE SEQUENCE</scope>
</reference>
<proteinExistence type="predicted"/>
<dbReference type="CDD" id="cd23659">
    <property type="entry name" value="USP_At3g01520-like"/>
    <property type="match status" value="1"/>
</dbReference>
<dbReference type="SUPFAM" id="SSF52402">
    <property type="entry name" value="Adenine nucleotide alpha hydrolases-like"/>
    <property type="match status" value="2"/>
</dbReference>
<sequence length="284" mass="30369">MRTTLPLVVAYDGSHDAKLALRWVAEESLRTGAPVRVLAVNELLAPTWGGVGGSIVVTETYVRDCSELLREAEKELADLGVTDVTTRERSGNVVDVMLHAADHASALVVGSRGHSAAGEALMGSVSQHLARHAACPVVVVREPRDATSRRIVVGIDGSVTSMAALEFAVRRAEETGETVVAVHGWRDHLASADVWSDEPRRVELEDRELLLAESLAGMRGEHPDVRIEHEAIPVTPEKCLVDASAHASLVVVGSRGQGYFRGLLLGSVSQAVLHRAQCPVAVVR</sequence>
<dbReference type="EMBL" id="CAFBMW010000026">
    <property type="protein sequence ID" value="CAB4954470.1"/>
    <property type="molecule type" value="Genomic_DNA"/>
</dbReference>
<dbReference type="InterPro" id="IPR014729">
    <property type="entry name" value="Rossmann-like_a/b/a_fold"/>
</dbReference>
<dbReference type="PRINTS" id="PR01438">
    <property type="entry name" value="UNVRSLSTRESS"/>
</dbReference>
<dbReference type="Pfam" id="PF00582">
    <property type="entry name" value="Usp"/>
    <property type="match status" value="2"/>
</dbReference>
<dbReference type="PANTHER" id="PTHR46553:SF3">
    <property type="entry name" value="ADENINE NUCLEOTIDE ALPHA HYDROLASES-LIKE SUPERFAMILY PROTEIN"/>
    <property type="match status" value="1"/>
</dbReference>
<protein>
    <submittedName>
        <fullName evidence="2">Unannotated protein</fullName>
    </submittedName>
</protein>
<evidence type="ECO:0000259" key="1">
    <source>
        <dbReference type="Pfam" id="PF00582"/>
    </source>
</evidence>
<dbReference type="InterPro" id="IPR006015">
    <property type="entry name" value="Universal_stress_UspA"/>
</dbReference>